<dbReference type="EMBL" id="CM039172">
    <property type="protein sequence ID" value="KAH9775900.1"/>
    <property type="molecule type" value="Genomic_DNA"/>
</dbReference>
<reference evidence="2" key="1">
    <citation type="journal article" date="2023" name="Hortic. Res.">
        <title>A chromosome-level phased genome enabling allele-level studies in sweet orange: a case study on citrus Huanglongbing tolerance.</title>
        <authorList>
            <person name="Wu B."/>
            <person name="Yu Q."/>
            <person name="Deng Z."/>
            <person name="Duan Y."/>
            <person name="Luo F."/>
            <person name="Gmitter F. Jr."/>
        </authorList>
    </citation>
    <scope>NUCLEOTIDE SEQUENCE [LARGE SCALE GENOMIC DNA]</scope>
    <source>
        <strain evidence="2">cv. Valencia</strain>
    </source>
</reference>
<evidence type="ECO:0000313" key="2">
    <source>
        <dbReference type="Proteomes" id="UP000829398"/>
    </source>
</evidence>
<gene>
    <name evidence="1" type="ORF">KPL71_006541</name>
</gene>
<accession>A0ACB8LS90</accession>
<name>A0ACB8LS90_CITSI</name>
<comment type="caution">
    <text evidence="1">The sequence shown here is derived from an EMBL/GenBank/DDBJ whole genome shotgun (WGS) entry which is preliminary data.</text>
</comment>
<evidence type="ECO:0000313" key="1">
    <source>
        <dbReference type="EMBL" id="KAH9775900.1"/>
    </source>
</evidence>
<organism evidence="1 2">
    <name type="scientific">Citrus sinensis</name>
    <name type="common">Sweet orange</name>
    <name type="synonym">Citrus aurantium var. sinensis</name>
    <dbReference type="NCBI Taxonomy" id="2711"/>
    <lineage>
        <taxon>Eukaryota</taxon>
        <taxon>Viridiplantae</taxon>
        <taxon>Streptophyta</taxon>
        <taxon>Embryophyta</taxon>
        <taxon>Tracheophyta</taxon>
        <taxon>Spermatophyta</taxon>
        <taxon>Magnoliopsida</taxon>
        <taxon>eudicotyledons</taxon>
        <taxon>Gunneridae</taxon>
        <taxon>Pentapetalae</taxon>
        <taxon>rosids</taxon>
        <taxon>malvids</taxon>
        <taxon>Sapindales</taxon>
        <taxon>Rutaceae</taxon>
        <taxon>Aurantioideae</taxon>
        <taxon>Citrus</taxon>
    </lineage>
</organism>
<proteinExistence type="predicted"/>
<keyword evidence="2" id="KW-1185">Reference proteome</keyword>
<sequence length="368" mass="40191">MVALSLYRGNLHRVPDVPRRWLMPAARISFKDFRTLLNRRNRALSRLRQHSLAAGNAITSNPNSNCKQEDEAVKPNGSSLQVQLDEGKEGNCREEERNVKNEEIMDRGKLDDGDCSEKPEPVDDAEVAAVFKVDGDEKLQSLDVVEKAAEPVESADPASNPNVQTSNKPDVLYGKEKRKKEIEEKLETLNAKKHNLVQALKQLLSAEEELKRRNCTQGMVIRPTGPLQVDVTSESGLMARQTTPRTGSEANLVGDTEGAEAEDASNQNAHSRHMLRMSSMSPSSESPLRRPTILQHNVVAYVPHPSRASLAVTGSPSRFAPPGHHQGNSGNLPTVCVSGTNYVASSPSPAASGGTSVFRDARQPSPWN</sequence>
<protein>
    <submittedName>
        <fullName evidence="1">tRNA (Ile)-lysidine synthase</fullName>
    </submittedName>
</protein>
<dbReference type="Proteomes" id="UP000829398">
    <property type="component" value="Chromosome 3"/>
</dbReference>